<keyword evidence="3 6" id="KW-0479">Metal-binding</keyword>
<dbReference type="InterPro" id="IPR020843">
    <property type="entry name" value="ER"/>
</dbReference>
<evidence type="ECO:0000259" key="7">
    <source>
        <dbReference type="SMART" id="SM00829"/>
    </source>
</evidence>
<proteinExistence type="inferred from homology"/>
<protein>
    <recommendedName>
        <fullName evidence="7">Enoyl reductase (ER) domain-containing protein</fullName>
    </recommendedName>
</protein>
<dbReference type="CDD" id="cd08233">
    <property type="entry name" value="butanediol_DH_like"/>
    <property type="match status" value="1"/>
</dbReference>
<organism evidence="8 9">
    <name type="scientific">Agrocybe chaxingu</name>
    <dbReference type="NCBI Taxonomy" id="84603"/>
    <lineage>
        <taxon>Eukaryota</taxon>
        <taxon>Fungi</taxon>
        <taxon>Dikarya</taxon>
        <taxon>Basidiomycota</taxon>
        <taxon>Agaricomycotina</taxon>
        <taxon>Agaricomycetes</taxon>
        <taxon>Agaricomycetidae</taxon>
        <taxon>Agaricales</taxon>
        <taxon>Agaricineae</taxon>
        <taxon>Strophariaceae</taxon>
        <taxon>Agrocybe</taxon>
    </lineage>
</organism>
<keyword evidence="5" id="KW-0560">Oxidoreductase</keyword>
<dbReference type="Gene3D" id="3.90.180.10">
    <property type="entry name" value="Medium-chain alcohol dehydrogenases, catalytic domain"/>
    <property type="match status" value="1"/>
</dbReference>
<evidence type="ECO:0000313" key="8">
    <source>
        <dbReference type="EMBL" id="KAJ3517064.1"/>
    </source>
</evidence>
<sequence>MKAARYYGPGDIRVEQIAEPQAKAGQLKIKIAWNGICGSDLHAYLAQVTKFPTLTEPNDLSGETLPVTLGHEFSGTIVGVGDSVDGKFKVGQNVVISECYSCSHGDTNVCPSTNFIGIGGWGGGLSEYIAVDANLVHILPDSVSRAMIEPLAVAWHAMKRAPFCIAIEFEIPSLAFKIGLFLLKILRSFGPTSTIIVSEPAQIRRNLASKHGATLVLDPLNPNDPVDAAVLKATNGVGVDVVFDATGVQAAVDTALLSVRPHGTFVNIAIWEQRPSLDMNLVVFREITVTGSAVYRGNHPELLEAVAAGKLQGLEELITQKIVLDDVVDKGFKALINEKDKQIKILVHP</sequence>
<dbReference type="InterPro" id="IPR013154">
    <property type="entry name" value="ADH-like_N"/>
</dbReference>
<dbReference type="SUPFAM" id="SSF51735">
    <property type="entry name" value="NAD(P)-binding Rossmann-fold domains"/>
    <property type="match status" value="1"/>
</dbReference>
<dbReference type="Pfam" id="PF08240">
    <property type="entry name" value="ADH_N"/>
    <property type="match status" value="1"/>
</dbReference>
<dbReference type="GO" id="GO:0034079">
    <property type="term" value="P:butanediol biosynthetic process"/>
    <property type="evidence" value="ECO:0007669"/>
    <property type="project" value="TreeGrafter"/>
</dbReference>
<dbReference type="InterPro" id="IPR013149">
    <property type="entry name" value="ADH-like_C"/>
</dbReference>
<dbReference type="GO" id="GO:0005737">
    <property type="term" value="C:cytoplasm"/>
    <property type="evidence" value="ECO:0007669"/>
    <property type="project" value="TreeGrafter"/>
</dbReference>
<evidence type="ECO:0000256" key="6">
    <source>
        <dbReference type="RuleBase" id="RU361277"/>
    </source>
</evidence>
<dbReference type="InterPro" id="IPR011032">
    <property type="entry name" value="GroES-like_sf"/>
</dbReference>
<dbReference type="GO" id="GO:0008270">
    <property type="term" value="F:zinc ion binding"/>
    <property type="evidence" value="ECO:0007669"/>
    <property type="project" value="InterPro"/>
</dbReference>
<feature type="domain" description="Enoyl reductase (ER)" evidence="7">
    <location>
        <begin position="8"/>
        <end position="347"/>
    </location>
</feature>
<dbReference type="PROSITE" id="PS00059">
    <property type="entry name" value="ADH_ZINC"/>
    <property type="match status" value="1"/>
</dbReference>
<dbReference type="OrthoDB" id="3941538at2759"/>
<dbReference type="SUPFAM" id="SSF50129">
    <property type="entry name" value="GroES-like"/>
    <property type="match status" value="1"/>
</dbReference>
<dbReference type="PANTHER" id="PTHR43161:SF23">
    <property type="entry name" value="(R,R)-BUTANEDIOL DEHYDROGENASE-RELATED"/>
    <property type="match status" value="1"/>
</dbReference>
<dbReference type="SMART" id="SM00829">
    <property type="entry name" value="PKS_ER"/>
    <property type="match status" value="1"/>
</dbReference>
<dbReference type="AlphaFoldDB" id="A0A9W8N1H7"/>
<comment type="caution">
    <text evidence="8">The sequence shown here is derived from an EMBL/GenBank/DDBJ whole genome shotgun (WGS) entry which is preliminary data.</text>
</comment>
<dbReference type="Gene3D" id="3.40.50.720">
    <property type="entry name" value="NAD(P)-binding Rossmann-like Domain"/>
    <property type="match status" value="1"/>
</dbReference>
<dbReference type="Proteomes" id="UP001148786">
    <property type="component" value="Unassembled WGS sequence"/>
</dbReference>
<dbReference type="GO" id="GO:0000721">
    <property type="term" value="F:(R,R)-butanediol dehydrogenase activity"/>
    <property type="evidence" value="ECO:0007669"/>
    <property type="project" value="TreeGrafter"/>
</dbReference>
<name>A0A9W8N1H7_9AGAR</name>
<dbReference type="InterPro" id="IPR002328">
    <property type="entry name" value="ADH_Zn_CS"/>
</dbReference>
<gene>
    <name evidence="8" type="ORF">NLJ89_g736</name>
</gene>
<comment type="similarity">
    <text evidence="2 6">Belongs to the zinc-containing alcohol dehydrogenase family.</text>
</comment>
<dbReference type="InterPro" id="IPR036291">
    <property type="entry name" value="NAD(P)-bd_dom_sf"/>
</dbReference>
<reference evidence="8" key="1">
    <citation type="submission" date="2022-07" db="EMBL/GenBank/DDBJ databases">
        <title>Genome Sequence of Agrocybe chaxingu.</title>
        <authorList>
            <person name="Buettner E."/>
        </authorList>
    </citation>
    <scope>NUCLEOTIDE SEQUENCE</scope>
    <source>
        <strain evidence="8">MP-N11</strain>
    </source>
</reference>
<keyword evidence="4 6" id="KW-0862">Zinc</keyword>
<evidence type="ECO:0000256" key="4">
    <source>
        <dbReference type="ARBA" id="ARBA00022833"/>
    </source>
</evidence>
<dbReference type="PANTHER" id="PTHR43161">
    <property type="entry name" value="SORBITOL DEHYDROGENASE"/>
    <property type="match status" value="1"/>
</dbReference>
<evidence type="ECO:0000256" key="1">
    <source>
        <dbReference type="ARBA" id="ARBA00001947"/>
    </source>
</evidence>
<dbReference type="Pfam" id="PF00107">
    <property type="entry name" value="ADH_zinc_N"/>
    <property type="match status" value="1"/>
</dbReference>
<evidence type="ECO:0000256" key="3">
    <source>
        <dbReference type="ARBA" id="ARBA00022723"/>
    </source>
</evidence>
<accession>A0A9W8N1H7</accession>
<keyword evidence="9" id="KW-1185">Reference proteome</keyword>
<evidence type="ECO:0000256" key="2">
    <source>
        <dbReference type="ARBA" id="ARBA00008072"/>
    </source>
</evidence>
<comment type="cofactor">
    <cofactor evidence="1 6">
        <name>Zn(2+)</name>
        <dbReference type="ChEBI" id="CHEBI:29105"/>
    </cofactor>
</comment>
<dbReference type="EMBL" id="JANKHO010000032">
    <property type="protein sequence ID" value="KAJ3517064.1"/>
    <property type="molecule type" value="Genomic_DNA"/>
</dbReference>
<evidence type="ECO:0000256" key="5">
    <source>
        <dbReference type="ARBA" id="ARBA00023002"/>
    </source>
</evidence>
<evidence type="ECO:0000313" key="9">
    <source>
        <dbReference type="Proteomes" id="UP001148786"/>
    </source>
</evidence>